<dbReference type="KEGG" id="bdi:100844029"/>
<feature type="region of interest" description="Disordered" evidence="1">
    <location>
        <begin position="474"/>
        <end position="500"/>
    </location>
</feature>
<dbReference type="InterPro" id="IPR008507">
    <property type="entry name" value="DUF789"/>
</dbReference>
<feature type="compositionally biased region" description="Polar residues" evidence="1">
    <location>
        <begin position="558"/>
        <end position="568"/>
    </location>
</feature>
<feature type="region of interest" description="Disordered" evidence="1">
    <location>
        <begin position="109"/>
        <end position="192"/>
    </location>
</feature>
<evidence type="ECO:0000313" key="4">
    <source>
        <dbReference type="Proteomes" id="UP000008810"/>
    </source>
</evidence>
<dbReference type="Gramene" id="KQK16611">
    <property type="protein sequence ID" value="KQK16611"/>
    <property type="gene ID" value="BRADI_1g29510v3"/>
</dbReference>
<keyword evidence="4" id="KW-1185">Reference proteome</keyword>
<dbReference type="EMBL" id="CM000880">
    <property type="protein sequence ID" value="KQK16611.1"/>
    <property type="molecule type" value="Genomic_DNA"/>
</dbReference>
<dbReference type="Proteomes" id="UP000008810">
    <property type="component" value="Chromosome 1"/>
</dbReference>
<dbReference type="Gramene" id="KQK16612">
    <property type="protein sequence ID" value="KQK16612"/>
    <property type="gene ID" value="BRADI_1g29510v3"/>
</dbReference>
<feature type="compositionally biased region" description="Polar residues" evidence="1">
    <location>
        <begin position="531"/>
        <end position="548"/>
    </location>
</feature>
<reference evidence="3" key="3">
    <citation type="submission" date="2018-08" db="UniProtKB">
        <authorList>
            <consortium name="EnsemblPlants"/>
        </authorList>
    </citation>
    <scope>IDENTIFICATION</scope>
    <source>
        <strain evidence="3">cv. Bd21</strain>
    </source>
</reference>
<dbReference type="ExpressionAtlas" id="A0A0Q3JX08">
    <property type="expression patterns" value="baseline and differential"/>
</dbReference>
<dbReference type="EnsemblPlants" id="KQK16613">
    <property type="protein sequence ID" value="KQK16613"/>
    <property type="gene ID" value="BRADI_1g29510v3"/>
</dbReference>
<dbReference type="EnsemblPlants" id="KQK16611">
    <property type="protein sequence ID" value="KQK16611"/>
    <property type="gene ID" value="BRADI_1g29510v3"/>
</dbReference>
<dbReference type="STRING" id="15368.A0A0Q3JX08"/>
<dbReference type="PANTHER" id="PTHR32010">
    <property type="entry name" value="PHOTOSYSTEM II STABILITY/ASSEMBLY FACTOR HCF136, CHLOROPLASTIC"/>
    <property type="match status" value="1"/>
</dbReference>
<dbReference type="PANTHER" id="PTHR32010:SF18">
    <property type="entry name" value="DUF789 FAMILY PROTEIN"/>
    <property type="match status" value="1"/>
</dbReference>
<accession>A0A0Q3JX08</accession>
<dbReference type="EMBL" id="CM000880">
    <property type="protein sequence ID" value="KQK16613.1"/>
    <property type="molecule type" value="Genomic_DNA"/>
</dbReference>
<dbReference type="GeneID" id="100844029"/>
<proteinExistence type="predicted"/>
<dbReference type="RefSeq" id="XP_010239368.1">
    <property type="nucleotide sequence ID" value="XM_010241066.2"/>
</dbReference>
<feature type="region of interest" description="Disordered" evidence="1">
    <location>
        <begin position="322"/>
        <end position="341"/>
    </location>
</feature>
<feature type="compositionally biased region" description="Basic residues" evidence="1">
    <location>
        <begin position="176"/>
        <end position="189"/>
    </location>
</feature>
<dbReference type="OrthoDB" id="1920576at2759"/>
<feature type="compositionally biased region" description="Basic and acidic residues" evidence="1">
    <location>
        <begin position="163"/>
        <end position="175"/>
    </location>
</feature>
<dbReference type="Gramene" id="PNT75286">
    <property type="protein sequence ID" value="PNT75286"/>
    <property type="gene ID" value="BRADI_1g29510v3"/>
</dbReference>
<protein>
    <submittedName>
        <fullName evidence="2 3">Uncharacterized protein</fullName>
    </submittedName>
</protein>
<name>A0A0Q3JX08_BRADI</name>
<dbReference type="RefSeq" id="XP_014751852.1">
    <property type="nucleotide sequence ID" value="XM_014896366.2"/>
</dbReference>
<sequence>MPGALEVTDKRLKSTLRMQCNRSLNRNNDNRFPEDQLINRPVTVFPENRDSRFTERHSSDWKLAPFSSSIQEVNKASYSTTGPAATEVFKLLSPQPTVVYWLDQPDEKNMHYQDDSSRPLPNGGSTLGQHRHRKKVKNSLTTCPPCHVVANTSSSPVTAPLRSDSDVLHDDDKPPKRNSKKKVSKKGKQYRQGEKLDLLPEILCAEHIDAASPVEVLLPDLLAEKLSDTSSSTSLLVRDAHLGKDNGENNNEYVEGGNILTSSTLGGDAMGGSEFAGSANETVGERLSCNGAPYLNDGENTFGSSEFGTSTVTEHVCSYVGEERDATKDENKRSGSRHGASTGLYNVEKPCYLTGVHLNATCAGDSNDPFGSSSCCSKDVTDSTSHTERVQCSSEACSSKTFLPVSSGRSSKKSRKTSSCSNLTATTRVVGANRHRQSGKDNSVSVWQKVEKLDKENPSRAGRVVASAVQDTIALEDSKHSPNRSVDKQQCGKSWKQHSPDDVVETRLTKENDTLNSCQPFSRGIHKKQMPFQQTSVSPKKGCSQSPRNHYASKNGIPKTSKNHTQQIEGLPMLQPVCARDTSDRSISTSLADEFPPNGVVSNSLTEGNESSQSGVEEAVLASSNMDCHLVPQATSKEACSLVIQGNTHSSCNGNNVISAGLDSRNLCSDPCAAEMAETPCANLITENTSQESCKLYSAAGHMSHKWVPVGKKDMIHLNVMDPSVVEASVAANDISVSAHSEDSKEATEGMTAKSNSSGQLDWKCQGHTETGAAFSKIREAVGDAFRAQQRAEDIQLRIGRPLADFEQFIHSASPVLHCSSCPIGCNSYSQEIVRDGLCFDQTMDISLGSIWQWYEEPGCYGLEVKAQDLRRSKGFWNRHHQFTAYFVPYLSAVQLFGQPKRTINKEVADMDVKSRTSPCMNSLPILAKLLPQQSSQRSSNSPLHIKDDQQLGSVELIFEFFESEQPFWRRQLFDRVKELIDGAKQSNCQILGDPKNLELNLHDLHPASWYSVAWYPIYRIPDAKFQAAFLTYHSLGHWVHQRSSSDQAGHTHVVLPVMGLQSYNDKGESWFQMSKSGSDETESLSGQPSQILRERLSTLNQAAAAMARADVFKKDQMRKNRHPDYEFFLSRNR</sequence>
<dbReference type="Pfam" id="PF05623">
    <property type="entry name" value="DUF789"/>
    <property type="match status" value="1"/>
</dbReference>
<evidence type="ECO:0000313" key="3">
    <source>
        <dbReference type="EnsemblPlants" id="KQK16611"/>
    </source>
</evidence>
<dbReference type="Gramene" id="KQK16613">
    <property type="protein sequence ID" value="KQK16613"/>
    <property type="gene ID" value="BRADI_1g29510v3"/>
</dbReference>
<evidence type="ECO:0000313" key="2">
    <source>
        <dbReference type="EMBL" id="KQK16612.1"/>
    </source>
</evidence>
<dbReference type="EnsemblPlants" id="PNT75286">
    <property type="protein sequence ID" value="PNT75286"/>
    <property type="gene ID" value="BRADI_1g29510v3"/>
</dbReference>
<dbReference type="AlphaFoldDB" id="A0A0Q3JX08"/>
<feature type="region of interest" description="Disordered" evidence="1">
    <location>
        <begin position="737"/>
        <end position="761"/>
    </location>
</feature>
<feature type="region of interest" description="Disordered" evidence="1">
    <location>
        <begin position="401"/>
        <end position="421"/>
    </location>
</feature>
<evidence type="ECO:0000256" key="1">
    <source>
        <dbReference type="SAM" id="MobiDB-lite"/>
    </source>
</evidence>
<gene>
    <name evidence="3" type="primary">LOC100844029</name>
    <name evidence="2" type="ORF">BRADI_1g29510v3</name>
</gene>
<feature type="compositionally biased region" description="Polar residues" evidence="1">
    <location>
        <begin position="600"/>
        <end position="611"/>
    </location>
</feature>
<reference evidence="2" key="2">
    <citation type="submission" date="2017-06" db="EMBL/GenBank/DDBJ databases">
        <title>WGS assembly of Brachypodium distachyon.</title>
        <authorList>
            <consortium name="The International Brachypodium Initiative"/>
            <person name="Lucas S."/>
            <person name="Harmon-Smith M."/>
            <person name="Lail K."/>
            <person name="Tice H."/>
            <person name="Grimwood J."/>
            <person name="Bruce D."/>
            <person name="Barry K."/>
            <person name="Shu S."/>
            <person name="Lindquist E."/>
            <person name="Wang M."/>
            <person name="Pitluck S."/>
            <person name="Vogel J.P."/>
            <person name="Garvin D.F."/>
            <person name="Mockler T.C."/>
            <person name="Schmutz J."/>
            <person name="Rokhsar D."/>
            <person name="Bevan M.W."/>
        </authorList>
    </citation>
    <scope>NUCLEOTIDE SEQUENCE</scope>
    <source>
        <strain evidence="2">Bd21</strain>
    </source>
</reference>
<feature type="compositionally biased region" description="Basic and acidic residues" evidence="1">
    <location>
        <begin position="322"/>
        <end position="333"/>
    </location>
</feature>
<organism evidence="2">
    <name type="scientific">Brachypodium distachyon</name>
    <name type="common">Purple false brome</name>
    <name type="synonym">Trachynia distachya</name>
    <dbReference type="NCBI Taxonomy" id="15368"/>
    <lineage>
        <taxon>Eukaryota</taxon>
        <taxon>Viridiplantae</taxon>
        <taxon>Streptophyta</taxon>
        <taxon>Embryophyta</taxon>
        <taxon>Tracheophyta</taxon>
        <taxon>Spermatophyta</taxon>
        <taxon>Magnoliopsida</taxon>
        <taxon>Liliopsida</taxon>
        <taxon>Poales</taxon>
        <taxon>Poaceae</taxon>
        <taxon>BOP clade</taxon>
        <taxon>Pooideae</taxon>
        <taxon>Stipodae</taxon>
        <taxon>Brachypodieae</taxon>
        <taxon>Brachypodium</taxon>
    </lineage>
</organism>
<dbReference type="EMBL" id="CM000880">
    <property type="protein sequence ID" value="PNT75286.1"/>
    <property type="molecule type" value="Genomic_DNA"/>
</dbReference>
<dbReference type="EnsemblPlants" id="KQK16612">
    <property type="protein sequence ID" value="KQK16612"/>
    <property type="gene ID" value="BRADI_1g29510v3"/>
</dbReference>
<dbReference type="RefSeq" id="XP_010239363.1">
    <property type="nucleotide sequence ID" value="XM_010241061.2"/>
</dbReference>
<dbReference type="EMBL" id="CM000880">
    <property type="protein sequence ID" value="KQK16612.1"/>
    <property type="molecule type" value="Genomic_DNA"/>
</dbReference>
<reference evidence="2 3" key="1">
    <citation type="journal article" date="2010" name="Nature">
        <title>Genome sequencing and analysis of the model grass Brachypodium distachyon.</title>
        <authorList>
            <consortium name="International Brachypodium Initiative"/>
        </authorList>
    </citation>
    <scope>NUCLEOTIDE SEQUENCE [LARGE SCALE GENOMIC DNA]</scope>
    <source>
        <strain evidence="2">Bd21</strain>
        <strain evidence="3">cv. Bd21</strain>
    </source>
</reference>
<feature type="region of interest" description="Disordered" evidence="1">
    <location>
        <begin position="526"/>
        <end position="611"/>
    </location>
</feature>